<dbReference type="Proteomes" id="UP001172673">
    <property type="component" value="Unassembled WGS sequence"/>
</dbReference>
<keyword evidence="4" id="KW-1185">Reference proteome</keyword>
<comment type="caution">
    <text evidence="3">The sequence shown here is derived from an EMBL/GenBank/DDBJ whole genome shotgun (WGS) entry which is preliminary data.</text>
</comment>
<dbReference type="SUPFAM" id="SSF53067">
    <property type="entry name" value="Actin-like ATPase domain"/>
    <property type="match status" value="2"/>
</dbReference>
<sequence>MPVSGPRKILVAIDFGTTFSGVAWADTRRTARTTIKDWPGGNGNDDKVPTILQYEYANFSGRRTWGFDIERDTDKPTYEMFKLGLDPKREKDTRLGRDYPSVVRVPNNTAEVDRLVVDYLTALREWFESQLADLPNSIDLQSIPKQYVITVPAMWSERAQDRTRSCAERAGMGQKQNIIIISEPEAAAIRVLEEMREDDYRFKKDDTFIVCDAGGGTVDLISYTVTGFNTVPGLNSKPVLQVEEAVRGEGYVCGGIFVNRVFAKYMRDTYGNHPSFDEEVLEDAVREFEQNVKKRFDGNISKTYKIRVGIPNGRDITNNNLRLSGTQVKAFFDPVIREIERLVLAQLQATNQRVKCVLLVGGFGGNKYLKTRLERAVGDGVKVSRPKNTLTAVVEGALIRGLVDAQPGNAHLRIESRIARRSYGTSAWVDYEPAVHERSRRKSGSYGGEYHVQTLQWFAKQNELVRVAKPFGYYWDKKASDGMPDEIKMPIYSFEARPGMGPPMYPDAPGVTELGMLRLRLSALPGPACAAAVRKETNSHGEEFYIVDFDIQMTLHSASLTFALLVQGTKYHELSLDFS</sequence>
<dbReference type="PANTHER" id="PTHR14187">
    <property type="entry name" value="ALPHA KINASE/ELONGATION FACTOR 2 KINASE"/>
    <property type="match status" value="1"/>
</dbReference>
<evidence type="ECO:0000313" key="4">
    <source>
        <dbReference type="Proteomes" id="UP001172673"/>
    </source>
</evidence>
<dbReference type="GO" id="GO:0005524">
    <property type="term" value="F:ATP binding"/>
    <property type="evidence" value="ECO:0007669"/>
    <property type="project" value="UniProtKB-KW"/>
</dbReference>
<evidence type="ECO:0008006" key="5">
    <source>
        <dbReference type="Google" id="ProtNLM"/>
    </source>
</evidence>
<dbReference type="InterPro" id="IPR013126">
    <property type="entry name" value="Hsp_70_fam"/>
</dbReference>
<gene>
    <name evidence="3" type="ORF">H2200_006483</name>
</gene>
<dbReference type="EMBL" id="JAPDRK010000009">
    <property type="protein sequence ID" value="KAJ9608712.1"/>
    <property type="molecule type" value="Genomic_DNA"/>
</dbReference>
<keyword evidence="2" id="KW-0067">ATP-binding</keyword>
<organism evidence="3 4">
    <name type="scientific">Cladophialophora chaetospira</name>
    <dbReference type="NCBI Taxonomy" id="386627"/>
    <lineage>
        <taxon>Eukaryota</taxon>
        <taxon>Fungi</taxon>
        <taxon>Dikarya</taxon>
        <taxon>Ascomycota</taxon>
        <taxon>Pezizomycotina</taxon>
        <taxon>Eurotiomycetes</taxon>
        <taxon>Chaetothyriomycetidae</taxon>
        <taxon>Chaetothyriales</taxon>
        <taxon>Herpotrichiellaceae</taxon>
        <taxon>Cladophialophora</taxon>
    </lineage>
</organism>
<protein>
    <recommendedName>
        <fullName evidence="5">Actin-like ATPase domain-containing protein</fullName>
    </recommendedName>
</protein>
<dbReference type="GO" id="GO:0140662">
    <property type="term" value="F:ATP-dependent protein folding chaperone"/>
    <property type="evidence" value="ECO:0007669"/>
    <property type="project" value="InterPro"/>
</dbReference>
<dbReference type="Gene3D" id="3.90.640.10">
    <property type="entry name" value="Actin, Chain A, domain 4"/>
    <property type="match status" value="1"/>
</dbReference>
<dbReference type="PANTHER" id="PTHR14187:SF5">
    <property type="entry name" value="HEAT SHOCK 70 KDA PROTEIN 12A"/>
    <property type="match status" value="1"/>
</dbReference>
<evidence type="ECO:0000256" key="2">
    <source>
        <dbReference type="ARBA" id="ARBA00022840"/>
    </source>
</evidence>
<accession>A0AA39CH98</accession>
<dbReference type="AlphaFoldDB" id="A0AA39CH98"/>
<dbReference type="CDD" id="cd10170">
    <property type="entry name" value="ASKHA_NBD_HSP70"/>
    <property type="match status" value="1"/>
</dbReference>
<name>A0AA39CH98_9EURO</name>
<dbReference type="InterPro" id="IPR043129">
    <property type="entry name" value="ATPase_NBD"/>
</dbReference>
<keyword evidence="1" id="KW-0547">Nucleotide-binding</keyword>
<proteinExistence type="predicted"/>
<dbReference type="Pfam" id="PF00012">
    <property type="entry name" value="HSP70"/>
    <property type="match status" value="1"/>
</dbReference>
<dbReference type="Gene3D" id="3.30.420.40">
    <property type="match status" value="2"/>
</dbReference>
<reference evidence="3" key="1">
    <citation type="submission" date="2022-10" db="EMBL/GenBank/DDBJ databases">
        <title>Culturing micro-colonial fungi from biological soil crusts in the Mojave desert and describing Neophaeococcomyces mojavensis, and introducing the new genera and species Taxawa tesnikishii.</title>
        <authorList>
            <person name="Kurbessoian T."/>
            <person name="Stajich J.E."/>
        </authorList>
    </citation>
    <scope>NUCLEOTIDE SEQUENCE</scope>
    <source>
        <strain evidence="3">TK_41</strain>
    </source>
</reference>
<evidence type="ECO:0000313" key="3">
    <source>
        <dbReference type="EMBL" id="KAJ9608712.1"/>
    </source>
</evidence>
<evidence type="ECO:0000256" key="1">
    <source>
        <dbReference type="ARBA" id="ARBA00022741"/>
    </source>
</evidence>